<reference evidence="9 10" key="1">
    <citation type="journal article" date="2011" name="J. Bacteriol.">
        <title>Complete genome sequence of the polycyclic aromatic hydrocarbon-degrading bacterium Alteromonas sp. strain SN2.</title>
        <authorList>
            <person name="Jin H.M."/>
            <person name="Jeong H."/>
            <person name="Moon E.J."/>
            <person name="Math R.K."/>
            <person name="Lee K."/>
            <person name="Kim H.J."/>
            <person name="Jeon C.O."/>
            <person name="Oh T.K."/>
            <person name="Kim J.F."/>
        </authorList>
    </citation>
    <scope>NUCLEOTIDE SEQUENCE [LARGE SCALE GENOMIC DNA]</scope>
    <source>
        <strain evidence="10">JCM 17741 / KACC 18427 / KCTC 11700BP / SN2</strain>
    </source>
</reference>
<dbReference type="GO" id="GO:0046872">
    <property type="term" value="F:metal ion binding"/>
    <property type="evidence" value="ECO:0007669"/>
    <property type="project" value="UniProtKB-KW"/>
</dbReference>
<dbReference type="Proteomes" id="UP000000683">
    <property type="component" value="Chromosome"/>
</dbReference>
<keyword evidence="3" id="KW-0479">Metal-binding</keyword>
<keyword evidence="1" id="KW-0031">Aminopeptidase</keyword>
<keyword evidence="5" id="KW-0378">Hydrolase</keyword>
<dbReference type="InterPro" id="IPR007484">
    <property type="entry name" value="Peptidase_M28"/>
</dbReference>
<dbReference type="EMBL" id="CP002339">
    <property type="protein sequence ID" value="AEF02041.1"/>
    <property type="molecule type" value="Genomic_DNA"/>
</dbReference>
<dbReference type="PANTHER" id="PTHR12147:SF56">
    <property type="entry name" value="AMINOPEPTIDASE YDR415C-RELATED"/>
    <property type="match status" value="1"/>
</dbReference>
<evidence type="ECO:0000313" key="10">
    <source>
        <dbReference type="Proteomes" id="UP000000683"/>
    </source>
</evidence>
<dbReference type="InterPro" id="IPR045175">
    <property type="entry name" value="M28_fam"/>
</dbReference>
<feature type="domain" description="Peptidase M28" evidence="8">
    <location>
        <begin position="329"/>
        <end position="521"/>
    </location>
</feature>
<evidence type="ECO:0000256" key="4">
    <source>
        <dbReference type="ARBA" id="ARBA00022729"/>
    </source>
</evidence>
<evidence type="ECO:0000256" key="3">
    <source>
        <dbReference type="ARBA" id="ARBA00022723"/>
    </source>
</evidence>
<evidence type="ECO:0000256" key="7">
    <source>
        <dbReference type="SAM" id="MobiDB-lite"/>
    </source>
</evidence>
<keyword evidence="6" id="KW-0862">Zinc</keyword>
<dbReference type="Pfam" id="PF04389">
    <property type="entry name" value="Peptidase_M28"/>
    <property type="match status" value="1"/>
</dbReference>
<dbReference type="KEGG" id="alt:ambt_02435"/>
<dbReference type="GO" id="GO:0006508">
    <property type="term" value="P:proteolysis"/>
    <property type="evidence" value="ECO:0007669"/>
    <property type="project" value="UniProtKB-KW"/>
</dbReference>
<evidence type="ECO:0000313" key="9">
    <source>
        <dbReference type="EMBL" id="AEF02041.1"/>
    </source>
</evidence>
<accession>F5Z9N6</accession>
<evidence type="ECO:0000256" key="5">
    <source>
        <dbReference type="ARBA" id="ARBA00022801"/>
    </source>
</evidence>
<evidence type="ECO:0000256" key="6">
    <source>
        <dbReference type="ARBA" id="ARBA00022833"/>
    </source>
</evidence>
<dbReference type="CDD" id="cd04821">
    <property type="entry name" value="PA_M28_1_2"/>
    <property type="match status" value="1"/>
</dbReference>
<evidence type="ECO:0000256" key="1">
    <source>
        <dbReference type="ARBA" id="ARBA00022438"/>
    </source>
</evidence>
<keyword evidence="4" id="KW-0732">Signal</keyword>
<organism evidence="9 10">
    <name type="scientific">Alteromonas naphthalenivorans</name>
    <dbReference type="NCBI Taxonomy" id="715451"/>
    <lineage>
        <taxon>Bacteria</taxon>
        <taxon>Pseudomonadati</taxon>
        <taxon>Pseudomonadota</taxon>
        <taxon>Gammaproteobacteria</taxon>
        <taxon>Alteromonadales</taxon>
        <taxon>Alteromonadaceae</taxon>
        <taxon>Alteromonas/Salinimonas group</taxon>
        <taxon>Alteromonas</taxon>
    </lineage>
</organism>
<dbReference type="GO" id="GO:0004177">
    <property type="term" value="F:aminopeptidase activity"/>
    <property type="evidence" value="ECO:0007669"/>
    <property type="project" value="UniProtKB-KW"/>
</dbReference>
<dbReference type="Gene3D" id="3.40.630.10">
    <property type="entry name" value="Zn peptidases"/>
    <property type="match status" value="1"/>
</dbReference>
<dbReference type="GO" id="GO:0008235">
    <property type="term" value="F:metalloexopeptidase activity"/>
    <property type="evidence" value="ECO:0007669"/>
    <property type="project" value="InterPro"/>
</dbReference>
<evidence type="ECO:0000256" key="2">
    <source>
        <dbReference type="ARBA" id="ARBA00022670"/>
    </source>
</evidence>
<dbReference type="Gene3D" id="3.50.30.30">
    <property type="match status" value="1"/>
</dbReference>
<feature type="region of interest" description="Disordered" evidence="7">
    <location>
        <begin position="570"/>
        <end position="590"/>
    </location>
</feature>
<dbReference type="PANTHER" id="PTHR12147">
    <property type="entry name" value="METALLOPEPTIDASE M28 FAMILY MEMBER"/>
    <property type="match status" value="1"/>
</dbReference>
<gene>
    <name evidence="9" type="ordered locus">ambt_02435</name>
</gene>
<evidence type="ECO:0000259" key="8">
    <source>
        <dbReference type="Pfam" id="PF04389"/>
    </source>
</evidence>
<proteinExistence type="predicted"/>
<name>F5Z9N6_ALTNA</name>
<dbReference type="eggNOG" id="COG2234">
    <property type="taxonomic scope" value="Bacteria"/>
</dbReference>
<keyword evidence="2" id="KW-0645">Protease</keyword>
<dbReference type="AlphaFoldDB" id="F5Z9N6"/>
<protein>
    <submittedName>
        <fullName evidence="9">Peptidase M28</fullName>
    </submittedName>
</protein>
<dbReference type="SUPFAM" id="SSF53187">
    <property type="entry name" value="Zn-dependent exopeptidases"/>
    <property type="match status" value="1"/>
</dbReference>
<dbReference type="HOGENOM" id="CLU_019932_2_1_6"/>
<sequence length="590" mass="63679">MIIRQFIQKVCFTSSFTVRTSSLTTSKSGLMAFALLALASIGSASVALPALAQADTPSTVTISDSDLDLYRTHVSTLASDKFEGRGPLSAGETLTVNYLVEAYKALGLKPAFGDSYTQPVPLAKITPSGDMALTLGQHTFAGGSAFTARTQRIVKDITLKNSDVIFVGYGINAPEYNWNDYAGLDVKGKTVVMLVNDPGFASKDPDLFQGNAMTYYGRWTYKYEEAARQGAEAVFIVHETMPAGYGWGVVENSNSNTKFTLVDNNKNLSQVGVMGWLHLNTARTVFEQAGLDYAALKEQATTPGFKPIPMKVKASLTFSNTITHAQSLNVAGVLPGASAADEWVMLHAHWDHLGKSEKNGKTVIYNGAVDNASGVAGVLTLANNLVAQSEQTPFERTLMFSAFTAEETGLLGADHFAKNPPIPTANMVAFLNIDGMNVNNAVDYILQYGEGYSSLEDDLSATAAAQGRSVKLDPRPQNGLFFRSDHFALARQGVPSLLFMSLGDTDPNFIANRYHKADDDYLPSWTLGGVQQDLALIGTMMSNLANGQQWPVWKRDSDFKKKRLIDRPEAPAAGLVETAAETAESEAPKQ</sequence>
<keyword evidence="10" id="KW-1185">Reference proteome</keyword>